<dbReference type="InterPro" id="IPR015424">
    <property type="entry name" value="PyrdxlP-dep_Trfase"/>
</dbReference>
<dbReference type="Gene3D" id="3.40.640.10">
    <property type="entry name" value="Type I PLP-dependent aspartate aminotransferase-like (Major domain)"/>
    <property type="match status" value="1"/>
</dbReference>
<dbReference type="EMBL" id="JAACJL010000031">
    <property type="protein sequence ID" value="KAF4616928.1"/>
    <property type="molecule type" value="Genomic_DNA"/>
</dbReference>
<evidence type="ECO:0000256" key="1">
    <source>
        <dbReference type="ARBA" id="ARBA00001933"/>
    </source>
</evidence>
<evidence type="ECO:0000313" key="5">
    <source>
        <dbReference type="EMBL" id="KAF4616928.1"/>
    </source>
</evidence>
<dbReference type="Pfam" id="PF00282">
    <property type="entry name" value="Pyridoxal_deC"/>
    <property type="match status" value="1"/>
</dbReference>
<evidence type="ECO:0000256" key="3">
    <source>
        <dbReference type="ARBA" id="ARBA00023239"/>
    </source>
</evidence>
<organism evidence="5 6">
    <name type="scientific">Agrocybe pediades</name>
    <dbReference type="NCBI Taxonomy" id="84607"/>
    <lineage>
        <taxon>Eukaryota</taxon>
        <taxon>Fungi</taxon>
        <taxon>Dikarya</taxon>
        <taxon>Basidiomycota</taxon>
        <taxon>Agaricomycotina</taxon>
        <taxon>Agaricomycetes</taxon>
        <taxon>Agaricomycetidae</taxon>
        <taxon>Agaricales</taxon>
        <taxon>Agaricineae</taxon>
        <taxon>Strophariaceae</taxon>
        <taxon>Agrocybe</taxon>
    </lineage>
</organism>
<dbReference type="SUPFAM" id="SSF53383">
    <property type="entry name" value="PLP-dependent transferases"/>
    <property type="match status" value="1"/>
</dbReference>
<dbReference type="Proteomes" id="UP000521872">
    <property type="component" value="Unassembled WGS sequence"/>
</dbReference>
<feature type="domain" description="L-tyrosine decarboxylase C-terminal" evidence="4">
    <location>
        <begin position="612"/>
        <end position="707"/>
    </location>
</feature>
<evidence type="ECO:0000256" key="2">
    <source>
        <dbReference type="ARBA" id="ARBA00022898"/>
    </source>
</evidence>
<keyword evidence="6" id="KW-1185">Reference proteome</keyword>
<dbReference type="InterPro" id="IPR049373">
    <property type="entry name" value="TyrDC_C"/>
</dbReference>
<keyword evidence="3" id="KW-0456">Lyase</keyword>
<accession>A0A8H4QTK0</accession>
<proteinExistence type="predicted"/>
<dbReference type="InterPro" id="IPR050477">
    <property type="entry name" value="GrpII_AminoAcid_Decarb"/>
</dbReference>
<dbReference type="AlphaFoldDB" id="A0A8H4QTK0"/>
<protein>
    <recommendedName>
        <fullName evidence="4">L-tyrosine decarboxylase C-terminal domain-containing protein</fullName>
    </recommendedName>
</protein>
<sequence length="1029" mass="115237">MHTPNATKSYEPSSTSLHEAVSAWFLGPQAENGDLLKQLFDQIIDSHAEARKSYHPEDGEFITPAMKNTTAFNETVKKLKAKFHKLSRLLADKSIPFYSPRYAGHMSFESSLPSIVGWLAALLFNPNNVAFEASPVTTLLELDAGSQLCDMLGFKRTDSCQPWGHITCDGTASNIESIWAARNLKFYPLSLREAMRPGEPLAFICSKFCVHSCMYPGELVPFKDLNLWELLNLRPDEILSIPNRLHSEFGISSDFLENALRPFLIQSTGKEFYQERYGIEHPQYLVSSTRHYSWPKGAALTGIGSQNMINVPVDQHGRMDPESLRRILDEHLRSRRAIYAVVAIIGSTEEGAVDPLAEILALRSEYQLKGLSFIVHADAAWGGYFASMIREDLSQELKLHSTAFVNDNAPRVYIPSMSLKDHTLKQIEALADADSVTIDPHKSGYCSYPAGDGRLRFLLTWSAPYLNQGENGESIGIYGVEGSKPGAAAAAVYLHHVVVGLHKGGHGSLLGEVCFSCARISAHWAAMSNESSRYLVVPFNRLRSEPDVNLMEMEKQFIREKIISRSNQEILQDPNPEVFAEIRALGSDLNINAFACNFRIENPLVPGSWIINDDVEEANYLNKCIFDRLSVTSVHDNPLDIPMFISSTTFSQENYGECLRLYKERLGLETDSEQDLFVLRNVVMSPFQATATFASKVADTFRKTLEEEMEHVVARNTISPQEHSFIMQGTDQLFLVYRPHFYDGNGRQQLILTCEFAEGSQLSRYLNDREAHKDEIYTLNIPAITIDTILLSKFVKGFVYRKGTVVLECEICNIRIIKNRSLASKWRDQHYPSNSSPFYLYGTPNQQHIDHMLLKAPNAQLSAEDVELLLDTALSLEQLQYGVLLYLNVFERAMQPFNSVNQPFFFTPGAEIPVEIYEDPFPPTAHGPGLAPSDDQAAVFSPMAIATGLIRLGNNLFVDYDDLNKEDNRVDVSVSSHSHAGVMSEQGKAGWRNMLSNRMQTELKDDVSGVLTGVNGKQNEGAKIALPRN</sequence>
<evidence type="ECO:0000259" key="4">
    <source>
        <dbReference type="Pfam" id="PF21391"/>
    </source>
</evidence>
<keyword evidence="2" id="KW-0663">Pyridoxal phosphate</keyword>
<gene>
    <name evidence="5" type="ORF">D9613_008569</name>
</gene>
<name>A0A8H4QTK0_9AGAR</name>
<dbReference type="GO" id="GO:0019752">
    <property type="term" value="P:carboxylic acid metabolic process"/>
    <property type="evidence" value="ECO:0007669"/>
    <property type="project" value="InterPro"/>
</dbReference>
<dbReference type="GO" id="GO:0016830">
    <property type="term" value="F:carbon-carbon lyase activity"/>
    <property type="evidence" value="ECO:0007669"/>
    <property type="project" value="InterPro"/>
</dbReference>
<dbReference type="PANTHER" id="PTHR42735">
    <property type="match status" value="1"/>
</dbReference>
<evidence type="ECO:0000313" key="6">
    <source>
        <dbReference type="Proteomes" id="UP000521872"/>
    </source>
</evidence>
<comment type="caution">
    <text evidence="5">The sequence shown here is derived from an EMBL/GenBank/DDBJ whole genome shotgun (WGS) entry which is preliminary data.</text>
</comment>
<dbReference type="GO" id="GO:0030170">
    <property type="term" value="F:pyridoxal phosphate binding"/>
    <property type="evidence" value="ECO:0007669"/>
    <property type="project" value="InterPro"/>
</dbReference>
<comment type="cofactor">
    <cofactor evidence="1">
        <name>pyridoxal 5'-phosphate</name>
        <dbReference type="ChEBI" id="CHEBI:597326"/>
    </cofactor>
</comment>
<dbReference type="PANTHER" id="PTHR42735:SF4">
    <property type="entry name" value="PYRIDOXAL PHOSPHATE-DEPENDENT DECARBOXYLASE FAMILY PROTEIN"/>
    <property type="match status" value="1"/>
</dbReference>
<dbReference type="InterPro" id="IPR002129">
    <property type="entry name" value="PyrdxlP-dep_de-COase"/>
</dbReference>
<dbReference type="Pfam" id="PF21391">
    <property type="entry name" value="tyr_de_CO2_C"/>
    <property type="match status" value="1"/>
</dbReference>
<dbReference type="InterPro" id="IPR015421">
    <property type="entry name" value="PyrdxlP-dep_Trfase_major"/>
</dbReference>
<reference evidence="5 6" key="1">
    <citation type="submission" date="2019-12" db="EMBL/GenBank/DDBJ databases">
        <authorList>
            <person name="Floudas D."/>
            <person name="Bentzer J."/>
            <person name="Ahren D."/>
            <person name="Johansson T."/>
            <person name="Persson P."/>
            <person name="Tunlid A."/>
        </authorList>
    </citation>
    <scope>NUCLEOTIDE SEQUENCE [LARGE SCALE GENOMIC DNA]</scope>
    <source>
        <strain evidence="5 6">CBS 102.39</strain>
    </source>
</reference>